<comment type="caution">
    <text evidence="2">The sequence shown here is derived from an EMBL/GenBank/DDBJ whole genome shotgun (WGS) entry which is preliminary data.</text>
</comment>
<protein>
    <recommendedName>
        <fullName evidence="4">SGNH hydrolase-type esterase domain-containing protein</fullName>
    </recommendedName>
</protein>
<proteinExistence type="predicted"/>
<dbReference type="EMBL" id="JBBJCI010000146">
    <property type="protein sequence ID" value="KAK7242261.1"/>
    <property type="molecule type" value="Genomic_DNA"/>
</dbReference>
<gene>
    <name evidence="2" type="ORF">SO694_00013419</name>
</gene>
<evidence type="ECO:0000256" key="1">
    <source>
        <dbReference type="SAM" id="MobiDB-lite"/>
    </source>
</evidence>
<organism evidence="2 3">
    <name type="scientific">Aureococcus anophagefferens</name>
    <name type="common">Harmful bloom alga</name>
    <dbReference type="NCBI Taxonomy" id="44056"/>
    <lineage>
        <taxon>Eukaryota</taxon>
        <taxon>Sar</taxon>
        <taxon>Stramenopiles</taxon>
        <taxon>Ochrophyta</taxon>
        <taxon>Pelagophyceae</taxon>
        <taxon>Pelagomonadales</taxon>
        <taxon>Pelagomonadaceae</taxon>
        <taxon>Aureococcus</taxon>
    </lineage>
</organism>
<feature type="region of interest" description="Disordered" evidence="1">
    <location>
        <begin position="327"/>
        <end position="377"/>
    </location>
</feature>
<evidence type="ECO:0008006" key="4">
    <source>
        <dbReference type="Google" id="ProtNLM"/>
    </source>
</evidence>
<sequence length="397" mass="42867">MRAAFFLASVASAADKVSWDEAKFVDTGKTYKVDGNYEKMGEKGDYDEDSVWTDWKRFSFVKESHRVYFKKDFDDIDATSEFWFLQKAWFDDDDTKQENVADIAGDVAKADIAVINSGWWDLKEDDDADRYCGGNFGEDDCEKDYKASLEKLVDNILSKVDVPLFREISCCGEDDEGWIDAIEDANDVIHDVMGDAGVGVVEVYDNYGYKDLDDHTTDGKHADPDECLRWFDEVFRMADAKQGTGCFGDAPAPAPRPTRACPERLRAAVASECPADVAALETCDAEGLGDGDACEADGECGTDKKLNNCPDGTGGTEADVYVLGDAPAPTTAPTPEPVPEVPVPAPEPVPEVPVPAPEPAPTPDNPIIIYDDPDESDGASARAVAAALAAAGLALLA</sequence>
<evidence type="ECO:0000313" key="2">
    <source>
        <dbReference type="EMBL" id="KAK7242261.1"/>
    </source>
</evidence>
<evidence type="ECO:0000313" key="3">
    <source>
        <dbReference type="Proteomes" id="UP001363151"/>
    </source>
</evidence>
<feature type="compositionally biased region" description="Pro residues" evidence="1">
    <location>
        <begin position="330"/>
        <end position="364"/>
    </location>
</feature>
<dbReference type="Proteomes" id="UP001363151">
    <property type="component" value="Unassembled WGS sequence"/>
</dbReference>
<accession>A0ABR1G1B6</accession>
<keyword evidence="3" id="KW-1185">Reference proteome</keyword>
<name>A0ABR1G1B6_AURAN</name>
<reference evidence="2 3" key="1">
    <citation type="submission" date="2024-03" db="EMBL/GenBank/DDBJ databases">
        <title>Aureococcus anophagefferens CCMP1851 and Kratosvirus quantuckense: Draft genome of a second virus-susceptible host strain in the model system.</title>
        <authorList>
            <person name="Chase E."/>
            <person name="Truchon A.R."/>
            <person name="Schepens W."/>
            <person name="Wilhelm S.W."/>
        </authorList>
    </citation>
    <scope>NUCLEOTIDE SEQUENCE [LARGE SCALE GENOMIC DNA]</scope>
    <source>
        <strain evidence="2 3">CCMP1851</strain>
    </source>
</reference>
<dbReference type="SUPFAM" id="SSF52266">
    <property type="entry name" value="SGNH hydrolase"/>
    <property type="match status" value="1"/>
</dbReference>